<dbReference type="EMBL" id="JACIEI010000020">
    <property type="protein sequence ID" value="MBB3995830.1"/>
    <property type="molecule type" value="Genomic_DNA"/>
</dbReference>
<sequence>MFARFLGQGRNEVRTLLFVLIAGLLMFVAWAPFQAREAQINPDAVPLQARMYWSAFFFIFMMPLLVYVFAALVTGLARVARRQITGYEIRFTLVWALLAATPVTLLMGLTAAFVGAGIQLQIIGFIWLAVFGWFWVSGLLRADGTQS</sequence>
<keyword evidence="1" id="KW-0472">Membrane</keyword>
<keyword evidence="1" id="KW-0812">Transmembrane</keyword>
<feature type="transmembrane region" description="Helical" evidence="1">
    <location>
        <begin position="120"/>
        <end position="140"/>
    </location>
</feature>
<organism evidence="2 3">
    <name type="scientific">Sulfitobacter undariae</name>
    <dbReference type="NCBI Taxonomy" id="1563671"/>
    <lineage>
        <taxon>Bacteria</taxon>
        <taxon>Pseudomonadati</taxon>
        <taxon>Pseudomonadota</taxon>
        <taxon>Alphaproteobacteria</taxon>
        <taxon>Rhodobacterales</taxon>
        <taxon>Roseobacteraceae</taxon>
        <taxon>Sulfitobacter</taxon>
    </lineage>
</organism>
<dbReference type="Proteomes" id="UP000530268">
    <property type="component" value="Unassembled WGS sequence"/>
</dbReference>
<feature type="transmembrane region" description="Helical" evidence="1">
    <location>
        <begin position="12"/>
        <end position="33"/>
    </location>
</feature>
<protein>
    <submittedName>
        <fullName evidence="2">ABC-type multidrug transport system permease subunit</fullName>
    </submittedName>
</protein>
<gene>
    <name evidence="2" type="ORF">GGR95_003494</name>
</gene>
<feature type="transmembrane region" description="Helical" evidence="1">
    <location>
        <begin position="53"/>
        <end position="79"/>
    </location>
</feature>
<dbReference type="AlphaFoldDB" id="A0A7W6E6V3"/>
<evidence type="ECO:0000313" key="3">
    <source>
        <dbReference type="Proteomes" id="UP000530268"/>
    </source>
</evidence>
<evidence type="ECO:0000313" key="2">
    <source>
        <dbReference type="EMBL" id="MBB3995830.1"/>
    </source>
</evidence>
<dbReference type="RefSeq" id="WP_184568002.1">
    <property type="nucleotide sequence ID" value="NZ_JACIEI010000020.1"/>
</dbReference>
<comment type="caution">
    <text evidence="2">The sequence shown here is derived from an EMBL/GenBank/DDBJ whole genome shotgun (WGS) entry which is preliminary data.</text>
</comment>
<keyword evidence="3" id="KW-1185">Reference proteome</keyword>
<reference evidence="2 3" key="1">
    <citation type="submission" date="2020-08" db="EMBL/GenBank/DDBJ databases">
        <title>Genomic Encyclopedia of Type Strains, Phase IV (KMG-IV): sequencing the most valuable type-strain genomes for metagenomic binning, comparative biology and taxonomic classification.</title>
        <authorList>
            <person name="Goeker M."/>
        </authorList>
    </citation>
    <scope>NUCLEOTIDE SEQUENCE [LARGE SCALE GENOMIC DNA]</scope>
    <source>
        <strain evidence="2 3">DSM 102234</strain>
    </source>
</reference>
<name>A0A7W6E6V3_9RHOB</name>
<accession>A0A7W6E6V3</accession>
<evidence type="ECO:0000256" key="1">
    <source>
        <dbReference type="SAM" id="Phobius"/>
    </source>
</evidence>
<feature type="transmembrane region" description="Helical" evidence="1">
    <location>
        <begin position="91"/>
        <end position="114"/>
    </location>
</feature>
<proteinExistence type="predicted"/>
<keyword evidence="1" id="KW-1133">Transmembrane helix</keyword>